<feature type="transmembrane region" description="Helical" evidence="6">
    <location>
        <begin position="200"/>
        <end position="219"/>
    </location>
</feature>
<keyword evidence="2 6" id="KW-0812">Transmembrane</keyword>
<dbReference type="Pfam" id="PF20684">
    <property type="entry name" value="Fung_rhodopsin"/>
    <property type="match status" value="1"/>
</dbReference>
<dbReference type="GO" id="GO:0016020">
    <property type="term" value="C:membrane"/>
    <property type="evidence" value="ECO:0007669"/>
    <property type="project" value="UniProtKB-SubCell"/>
</dbReference>
<dbReference type="AlphaFoldDB" id="A0AA40K5U3"/>
<evidence type="ECO:0000256" key="6">
    <source>
        <dbReference type="SAM" id="Phobius"/>
    </source>
</evidence>
<feature type="transmembrane region" description="Helical" evidence="6">
    <location>
        <begin position="67"/>
        <end position="86"/>
    </location>
</feature>
<dbReference type="PANTHER" id="PTHR33048">
    <property type="entry name" value="PTH11-LIKE INTEGRAL MEMBRANE PROTEIN (AFU_ORTHOLOGUE AFUA_5G11245)"/>
    <property type="match status" value="1"/>
</dbReference>
<dbReference type="InterPro" id="IPR049326">
    <property type="entry name" value="Rhodopsin_dom_fungi"/>
</dbReference>
<evidence type="ECO:0000313" key="9">
    <source>
        <dbReference type="Proteomes" id="UP001172155"/>
    </source>
</evidence>
<evidence type="ECO:0000256" key="5">
    <source>
        <dbReference type="ARBA" id="ARBA00038359"/>
    </source>
</evidence>
<keyword evidence="9" id="KW-1185">Reference proteome</keyword>
<proteinExistence type="inferred from homology"/>
<comment type="caution">
    <text evidence="8">The sequence shown here is derived from an EMBL/GenBank/DDBJ whole genome shotgun (WGS) entry which is preliminary data.</text>
</comment>
<name>A0AA40K5U3_9PEZI</name>
<organism evidence="8 9">
    <name type="scientific">Schizothecium vesticola</name>
    <dbReference type="NCBI Taxonomy" id="314040"/>
    <lineage>
        <taxon>Eukaryota</taxon>
        <taxon>Fungi</taxon>
        <taxon>Dikarya</taxon>
        <taxon>Ascomycota</taxon>
        <taxon>Pezizomycotina</taxon>
        <taxon>Sordariomycetes</taxon>
        <taxon>Sordariomycetidae</taxon>
        <taxon>Sordariales</taxon>
        <taxon>Schizotheciaceae</taxon>
        <taxon>Schizothecium</taxon>
    </lineage>
</organism>
<evidence type="ECO:0000313" key="8">
    <source>
        <dbReference type="EMBL" id="KAK0747000.1"/>
    </source>
</evidence>
<feature type="domain" description="Rhodopsin" evidence="7">
    <location>
        <begin position="51"/>
        <end position="296"/>
    </location>
</feature>
<dbReference type="Proteomes" id="UP001172155">
    <property type="component" value="Unassembled WGS sequence"/>
</dbReference>
<sequence length="335" mass="36919">MADPTATPSPPPMPGPNDPFIPISDRAAFLARVHFGVTIPLLVLTLIPFSARVYIRIWPTWRVGWDDWLICLGFLSSITSFLLLTPEMFTTPRLISFLAMTNAIKLAYLAVPLWNLSMTLIKTSVAITLIVRFRPLSTTTRWWRPLLLSIIVIQIIYFVSNTIYTFTKCKPLVAAWDYSTVGGVCLTLHTDLVVSSTGSAINIGTDILVSLAPMVAVLWRLQRPRRERILICCLTGVGLLASGASIAKAVMVGEWSPDNLDRDSWALATSIGTWTVAEQFIAVFGACSPSLKGPLERLLGRWGIVLMNGEQEVGFMRVVGERGRGEAGCMMYGRS</sequence>
<feature type="transmembrane region" description="Helical" evidence="6">
    <location>
        <begin position="106"/>
        <end position="130"/>
    </location>
</feature>
<feature type="transmembrane region" description="Helical" evidence="6">
    <location>
        <begin position="33"/>
        <end position="55"/>
    </location>
</feature>
<reference evidence="8" key="1">
    <citation type="submission" date="2023-06" db="EMBL/GenBank/DDBJ databases">
        <title>Genome-scale phylogeny and comparative genomics of the fungal order Sordariales.</title>
        <authorList>
            <consortium name="Lawrence Berkeley National Laboratory"/>
            <person name="Hensen N."/>
            <person name="Bonometti L."/>
            <person name="Westerberg I."/>
            <person name="Brannstrom I.O."/>
            <person name="Guillou S."/>
            <person name="Cros-Aarteil S."/>
            <person name="Calhoun S."/>
            <person name="Haridas S."/>
            <person name="Kuo A."/>
            <person name="Mondo S."/>
            <person name="Pangilinan J."/>
            <person name="Riley R."/>
            <person name="LaButti K."/>
            <person name="Andreopoulos B."/>
            <person name="Lipzen A."/>
            <person name="Chen C."/>
            <person name="Yanf M."/>
            <person name="Daum C."/>
            <person name="Ng V."/>
            <person name="Clum A."/>
            <person name="Steindorff A."/>
            <person name="Ohm R."/>
            <person name="Martin F."/>
            <person name="Silar P."/>
            <person name="Natvig D."/>
            <person name="Lalanne C."/>
            <person name="Gautier V."/>
            <person name="Ament-velasquez S.L."/>
            <person name="Kruys A."/>
            <person name="Hutchinson M.I."/>
            <person name="Powell A.J."/>
            <person name="Barry K."/>
            <person name="Miller A.N."/>
            <person name="Grigoriev I.V."/>
            <person name="Debuchy R."/>
            <person name="Gladieux P."/>
            <person name="Thoren M.H."/>
            <person name="Johannesson H."/>
        </authorList>
    </citation>
    <scope>NUCLEOTIDE SEQUENCE</scope>
    <source>
        <strain evidence="8">SMH3187-1</strain>
    </source>
</reference>
<gene>
    <name evidence="8" type="ORF">B0T18DRAFT_481104</name>
</gene>
<evidence type="ECO:0000256" key="2">
    <source>
        <dbReference type="ARBA" id="ARBA00022692"/>
    </source>
</evidence>
<keyword evidence="4 6" id="KW-0472">Membrane</keyword>
<comment type="similarity">
    <text evidence="5">Belongs to the SAT4 family.</text>
</comment>
<accession>A0AA40K5U3</accession>
<evidence type="ECO:0000259" key="7">
    <source>
        <dbReference type="Pfam" id="PF20684"/>
    </source>
</evidence>
<dbReference type="InterPro" id="IPR052337">
    <property type="entry name" value="SAT4-like"/>
</dbReference>
<evidence type="ECO:0000256" key="3">
    <source>
        <dbReference type="ARBA" id="ARBA00022989"/>
    </source>
</evidence>
<protein>
    <recommendedName>
        <fullName evidence="7">Rhodopsin domain-containing protein</fullName>
    </recommendedName>
</protein>
<evidence type="ECO:0000256" key="1">
    <source>
        <dbReference type="ARBA" id="ARBA00004141"/>
    </source>
</evidence>
<dbReference type="EMBL" id="JAUKUD010000004">
    <property type="protein sequence ID" value="KAK0747000.1"/>
    <property type="molecule type" value="Genomic_DNA"/>
</dbReference>
<feature type="transmembrane region" description="Helical" evidence="6">
    <location>
        <begin position="142"/>
        <end position="160"/>
    </location>
</feature>
<dbReference type="PANTHER" id="PTHR33048:SF47">
    <property type="entry name" value="INTEGRAL MEMBRANE PROTEIN-RELATED"/>
    <property type="match status" value="1"/>
</dbReference>
<feature type="transmembrane region" description="Helical" evidence="6">
    <location>
        <begin position="265"/>
        <end position="287"/>
    </location>
</feature>
<comment type="subcellular location">
    <subcellularLocation>
        <location evidence="1">Membrane</location>
        <topology evidence="1">Multi-pass membrane protein</topology>
    </subcellularLocation>
</comment>
<feature type="transmembrane region" description="Helical" evidence="6">
    <location>
        <begin position="231"/>
        <end position="253"/>
    </location>
</feature>
<keyword evidence="3 6" id="KW-1133">Transmembrane helix</keyword>
<evidence type="ECO:0000256" key="4">
    <source>
        <dbReference type="ARBA" id="ARBA00023136"/>
    </source>
</evidence>